<feature type="transmembrane region" description="Helical" evidence="4">
    <location>
        <begin position="319"/>
        <end position="338"/>
    </location>
</feature>
<keyword evidence="4" id="KW-1133">Transmembrane helix</keyword>
<dbReference type="InterPro" id="IPR001173">
    <property type="entry name" value="Glyco_trans_2-like"/>
</dbReference>
<evidence type="ECO:0000256" key="2">
    <source>
        <dbReference type="ARBA" id="ARBA00022676"/>
    </source>
</evidence>
<dbReference type="EMBL" id="SJTG01000007">
    <property type="protein sequence ID" value="TCI06231.1"/>
    <property type="molecule type" value="Genomic_DNA"/>
</dbReference>
<gene>
    <name evidence="6" type="ORF">EZM97_35540</name>
</gene>
<dbReference type="Pfam" id="PF00535">
    <property type="entry name" value="Glycos_transf_2"/>
    <property type="match status" value="1"/>
</dbReference>
<evidence type="ECO:0000256" key="3">
    <source>
        <dbReference type="ARBA" id="ARBA00022679"/>
    </source>
</evidence>
<keyword evidence="3 6" id="KW-0808">Transferase</keyword>
<dbReference type="Proteomes" id="UP000291822">
    <property type="component" value="Unassembled WGS sequence"/>
</dbReference>
<reference evidence="6 7" key="1">
    <citation type="submission" date="2019-02" db="EMBL/GenBank/DDBJ databases">
        <title>Dyella amyloliquefaciens sp. nov., isolated from forest soil.</title>
        <authorList>
            <person name="Gao Z.-H."/>
            <person name="Qiu L.-H."/>
        </authorList>
    </citation>
    <scope>NUCLEOTIDE SEQUENCE [LARGE SCALE GENOMIC DNA]</scope>
    <source>
        <strain evidence="6 7">KACC 12747</strain>
    </source>
</reference>
<feature type="transmembrane region" description="Helical" evidence="4">
    <location>
        <begin position="292"/>
        <end position="312"/>
    </location>
</feature>
<dbReference type="Gene3D" id="3.90.550.10">
    <property type="entry name" value="Spore Coat Polysaccharide Biosynthesis Protein SpsA, Chain A"/>
    <property type="match status" value="1"/>
</dbReference>
<comment type="caution">
    <text evidence="6">The sequence shown here is derived from an EMBL/GenBank/DDBJ whole genome shotgun (WGS) entry which is preliminary data.</text>
</comment>
<dbReference type="GO" id="GO:0016757">
    <property type="term" value="F:glycosyltransferase activity"/>
    <property type="evidence" value="ECO:0007669"/>
    <property type="project" value="UniProtKB-KW"/>
</dbReference>
<evidence type="ECO:0000256" key="4">
    <source>
        <dbReference type="SAM" id="Phobius"/>
    </source>
</evidence>
<keyword evidence="4" id="KW-0472">Membrane</keyword>
<dbReference type="CDD" id="cd06439">
    <property type="entry name" value="CESA_like_1"/>
    <property type="match status" value="1"/>
</dbReference>
<proteinExistence type="inferred from homology"/>
<dbReference type="PANTHER" id="PTHR43630:SF1">
    <property type="entry name" value="POLY-BETA-1,6-N-ACETYL-D-GLUCOSAMINE SYNTHASE"/>
    <property type="match status" value="1"/>
</dbReference>
<evidence type="ECO:0000256" key="1">
    <source>
        <dbReference type="ARBA" id="ARBA00006739"/>
    </source>
</evidence>
<dbReference type="InterPro" id="IPR029044">
    <property type="entry name" value="Nucleotide-diphossugar_trans"/>
</dbReference>
<evidence type="ECO:0000313" key="6">
    <source>
        <dbReference type="EMBL" id="TCI06231.1"/>
    </source>
</evidence>
<keyword evidence="2" id="KW-0328">Glycosyltransferase</keyword>
<keyword evidence="4" id="KW-0812">Transmembrane</keyword>
<dbReference type="SUPFAM" id="SSF53448">
    <property type="entry name" value="Nucleotide-diphospho-sugar transferases"/>
    <property type="match status" value="1"/>
</dbReference>
<keyword evidence="7" id="KW-1185">Reference proteome</keyword>
<dbReference type="AlphaFoldDB" id="A0A4R0YNP3"/>
<feature type="domain" description="Glycosyltransferase 2-like" evidence="5">
    <location>
        <begin position="48"/>
        <end position="210"/>
    </location>
</feature>
<name>A0A4R0YNP3_9GAMM</name>
<comment type="similarity">
    <text evidence="1">Belongs to the glycosyltransferase 2 family.</text>
</comment>
<evidence type="ECO:0000259" key="5">
    <source>
        <dbReference type="Pfam" id="PF00535"/>
    </source>
</evidence>
<sequence length="376" mass="41617">MHALIYAAFLACALLLAHTFVGYPLWVWLQARLRPQPIAKASQFPKVSIILAVYQGAELIRAKLANLETLSYPPEQIEIIIVCDGCTDATAALARNFGDPRVRVLEFTERRGKASCLNDAVATATGEVLLMTDVRQKLAPIALRELVANLSDPDVGAAGGELLLVDARSGFAHSVDAYWRYEKLIRYSESQSGSTIGVSGALYALRRDLFWPLPHGTVLDDVLIPMRVAAAGKRVVFEPRALAWDKLVQQPLEERRRKIRTLAGNCQLVQLEPWLLSPWTNPLWFRFASHKLLRLLAPWLLLGLTLSAALLATRHTLCALALVALGCGALLVVLGRLVPVLGRWLPVRLAVAFFYMNLFAAQALLAFARHRGLHLW</sequence>
<accession>A0A4R0YNP3</accession>
<organism evidence="6 7">
    <name type="scientific">Dyella soli</name>
    <dbReference type="NCBI Taxonomy" id="522319"/>
    <lineage>
        <taxon>Bacteria</taxon>
        <taxon>Pseudomonadati</taxon>
        <taxon>Pseudomonadota</taxon>
        <taxon>Gammaproteobacteria</taxon>
        <taxon>Lysobacterales</taxon>
        <taxon>Rhodanobacteraceae</taxon>
        <taxon>Dyella</taxon>
    </lineage>
</organism>
<evidence type="ECO:0000313" key="7">
    <source>
        <dbReference type="Proteomes" id="UP000291822"/>
    </source>
</evidence>
<feature type="transmembrane region" description="Helical" evidence="4">
    <location>
        <begin position="350"/>
        <end position="368"/>
    </location>
</feature>
<dbReference type="RefSeq" id="WP_131152658.1">
    <property type="nucleotide sequence ID" value="NZ_SJTG01000007.1"/>
</dbReference>
<dbReference type="PANTHER" id="PTHR43630">
    <property type="entry name" value="POLY-BETA-1,6-N-ACETYL-D-GLUCOSAMINE SYNTHASE"/>
    <property type="match status" value="1"/>
</dbReference>
<protein>
    <submittedName>
        <fullName evidence="6">Glycosyltransferase family 2 protein</fullName>
    </submittedName>
</protein>